<proteinExistence type="predicted"/>
<dbReference type="GeneTree" id="ENSGT00440000038056"/>
<dbReference type="AlphaFoldDB" id="H2YM94"/>
<organism evidence="2 3">
    <name type="scientific">Ciona savignyi</name>
    <name type="common">Pacific transparent sea squirt</name>
    <dbReference type="NCBI Taxonomy" id="51511"/>
    <lineage>
        <taxon>Eukaryota</taxon>
        <taxon>Metazoa</taxon>
        <taxon>Chordata</taxon>
        <taxon>Tunicata</taxon>
        <taxon>Ascidiacea</taxon>
        <taxon>Phlebobranchia</taxon>
        <taxon>Cionidae</taxon>
        <taxon>Ciona</taxon>
    </lineage>
</organism>
<reference evidence="2" key="2">
    <citation type="submission" date="2025-08" db="UniProtKB">
        <authorList>
            <consortium name="Ensembl"/>
        </authorList>
    </citation>
    <scope>IDENTIFICATION</scope>
</reference>
<reference evidence="3" key="1">
    <citation type="submission" date="2003-08" db="EMBL/GenBank/DDBJ databases">
        <authorList>
            <person name="Birren B."/>
            <person name="Nusbaum C."/>
            <person name="Abebe A."/>
            <person name="Abouelleil A."/>
            <person name="Adekoya E."/>
            <person name="Ait-zahra M."/>
            <person name="Allen N."/>
            <person name="Allen T."/>
            <person name="An P."/>
            <person name="Anderson M."/>
            <person name="Anderson S."/>
            <person name="Arachchi H."/>
            <person name="Armbruster J."/>
            <person name="Bachantsang P."/>
            <person name="Baldwin J."/>
            <person name="Barry A."/>
            <person name="Bayul T."/>
            <person name="Blitshsteyn B."/>
            <person name="Bloom T."/>
            <person name="Blye J."/>
            <person name="Boguslavskiy L."/>
            <person name="Borowsky M."/>
            <person name="Boukhgalter B."/>
            <person name="Brunache A."/>
            <person name="Butler J."/>
            <person name="Calixte N."/>
            <person name="Calvo S."/>
            <person name="Camarata J."/>
            <person name="Campo K."/>
            <person name="Chang J."/>
            <person name="Cheshatsang Y."/>
            <person name="Citroen M."/>
            <person name="Collymore A."/>
            <person name="Considine T."/>
            <person name="Cook A."/>
            <person name="Cooke P."/>
            <person name="Corum B."/>
            <person name="Cuomo C."/>
            <person name="David R."/>
            <person name="Dawoe T."/>
            <person name="Degray S."/>
            <person name="Dodge S."/>
            <person name="Dooley K."/>
            <person name="Dorje P."/>
            <person name="Dorjee K."/>
            <person name="Dorris L."/>
            <person name="Duffey N."/>
            <person name="Dupes A."/>
            <person name="Elkins T."/>
            <person name="Engels R."/>
            <person name="Erickson J."/>
            <person name="Farina A."/>
            <person name="Faro S."/>
            <person name="Ferreira P."/>
            <person name="Fischer H."/>
            <person name="Fitzgerald M."/>
            <person name="Foley K."/>
            <person name="Gage D."/>
            <person name="Galagan J."/>
            <person name="Gearin G."/>
            <person name="Gnerre S."/>
            <person name="Gnirke A."/>
            <person name="Goyette A."/>
            <person name="Graham J."/>
            <person name="Grandbois E."/>
            <person name="Gyaltsen K."/>
            <person name="Hafez N."/>
            <person name="Hagopian D."/>
            <person name="Hagos B."/>
            <person name="Hall J."/>
            <person name="Hatcher B."/>
            <person name="Heller A."/>
            <person name="Higgins H."/>
            <person name="Honan T."/>
            <person name="Horn A."/>
            <person name="Houde N."/>
            <person name="Hughes L."/>
            <person name="Hulme W."/>
            <person name="Husby E."/>
            <person name="Iliev I."/>
            <person name="Jaffe D."/>
            <person name="Jones C."/>
            <person name="Kamal M."/>
            <person name="Kamat A."/>
            <person name="Kamvysselis M."/>
            <person name="Karlsson E."/>
            <person name="Kells C."/>
            <person name="Kieu A."/>
            <person name="Kisner P."/>
            <person name="Kodira C."/>
            <person name="Kulbokas E."/>
            <person name="Labutti K."/>
            <person name="Lama D."/>
            <person name="Landers T."/>
            <person name="Leger J."/>
            <person name="Levine S."/>
            <person name="Lewis D."/>
            <person name="Lewis T."/>
            <person name="Lindblad-toh K."/>
            <person name="Liu X."/>
            <person name="Lokyitsang T."/>
            <person name="Lokyitsang Y."/>
            <person name="Lucien O."/>
            <person name="Lui A."/>
            <person name="Ma L.J."/>
            <person name="Mabbitt R."/>
            <person name="Macdonald J."/>
            <person name="Maclean C."/>
            <person name="Major J."/>
            <person name="Manning J."/>
            <person name="Marabella R."/>
            <person name="Maru K."/>
            <person name="Matthews C."/>
            <person name="Mauceli E."/>
            <person name="Mccarthy M."/>
            <person name="Mcdonough S."/>
            <person name="Mcghee T."/>
            <person name="Meldrim J."/>
            <person name="Meneus L."/>
            <person name="Mesirov J."/>
            <person name="Mihalev A."/>
            <person name="Mihova T."/>
            <person name="Mikkelsen T."/>
            <person name="Mlenga V."/>
            <person name="Moru K."/>
            <person name="Mozes J."/>
            <person name="Mulrain L."/>
            <person name="Munson G."/>
            <person name="Naylor J."/>
            <person name="Newes C."/>
            <person name="Nguyen C."/>
            <person name="Nguyen N."/>
            <person name="Nguyen T."/>
            <person name="Nicol R."/>
            <person name="Nielsen C."/>
            <person name="Nizzari M."/>
            <person name="Norbu C."/>
            <person name="Norbu N."/>
            <person name="O'donnell P."/>
            <person name="Okoawo O."/>
            <person name="O'leary S."/>
            <person name="Omotosho B."/>
            <person name="O'neill K."/>
            <person name="Osman S."/>
            <person name="Parker S."/>
            <person name="Perrin D."/>
            <person name="Phunkhang P."/>
            <person name="Piqani B."/>
            <person name="Purcell S."/>
            <person name="Rachupka T."/>
            <person name="Ramasamy U."/>
            <person name="Rameau R."/>
            <person name="Ray V."/>
            <person name="Raymond C."/>
            <person name="Retta R."/>
            <person name="Richardson S."/>
            <person name="Rise C."/>
            <person name="Rodriguez J."/>
            <person name="Rogers J."/>
            <person name="Rogov P."/>
            <person name="Rutman M."/>
            <person name="Schupbach R."/>
            <person name="Seaman C."/>
            <person name="Settipalli S."/>
            <person name="Sharpe T."/>
            <person name="Sheridan J."/>
            <person name="Sherpa N."/>
            <person name="Shi J."/>
            <person name="Smirnov S."/>
            <person name="Smith C."/>
            <person name="Sougnez C."/>
            <person name="Spencer B."/>
            <person name="Stalker J."/>
            <person name="Stange-thomann N."/>
            <person name="Stavropoulos S."/>
            <person name="Stetson K."/>
            <person name="Stone C."/>
            <person name="Stone S."/>
            <person name="Stubbs M."/>
            <person name="Talamas J."/>
            <person name="Tchuinga P."/>
            <person name="Tenzing P."/>
            <person name="Tesfaye S."/>
            <person name="Theodore J."/>
            <person name="Thoulutsang Y."/>
            <person name="Topham K."/>
            <person name="Towey S."/>
            <person name="Tsamla T."/>
            <person name="Tsomo N."/>
            <person name="Vallee D."/>
            <person name="Vassiliev H."/>
            <person name="Venkataraman V."/>
            <person name="Vinson J."/>
            <person name="Vo A."/>
            <person name="Wade C."/>
            <person name="Wang S."/>
            <person name="Wangchuk T."/>
            <person name="Wangdi T."/>
            <person name="Whittaker C."/>
            <person name="Wilkinson J."/>
            <person name="Wu Y."/>
            <person name="Wyman D."/>
            <person name="Yadav S."/>
            <person name="Yang S."/>
            <person name="Yang X."/>
            <person name="Yeager S."/>
            <person name="Yee E."/>
            <person name="Young G."/>
            <person name="Zainoun J."/>
            <person name="Zembeck L."/>
            <person name="Zimmer A."/>
            <person name="Zody M."/>
            <person name="Lander E."/>
        </authorList>
    </citation>
    <scope>NUCLEOTIDE SEQUENCE [LARGE SCALE GENOMIC DNA]</scope>
</reference>
<dbReference type="Ensembl" id="ENSCSAVT00000006527.1">
    <property type="protein sequence ID" value="ENSCSAVP00000006446.1"/>
    <property type="gene ID" value="ENSCSAVG00000003859.1"/>
</dbReference>
<feature type="region of interest" description="Disordered" evidence="1">
    <location>
        <begin position="1"/>
        <end position="55"/>
    </location>
</feature>
<dbReference type="Proteomes" id="UP000007875">
    <property type="component" value="Unassembled WGS sequence"/>
</dbReference>
<evidence type="ECO:0000256" key="1">
    <source>
        <dbReference type="SAM" id="MobiDB-lite"/>
    </source>
</evidence>
<reference evidence="2" key="3">
    <citation type="submission" date="2025-09" db="UniProtKB">
        <authorList>
            <consortium name="Ensembl"/>
        </authorList>
    </citation>
    <scope>IDENTIFICATION</scope>
</reference>
<feature type="compositionally biased region" description="Polar residues" evidence="1">
    <location>
        <begin position="16"/>
        <end position="35"/>
    </location>
</feature>
<evidence type="ECO:0000313" key="2">
    <source>
        <dbReference type="Ensembl" id="ENSCSAVP00000006446.1"/>
    </source>
</evidence>
<name>H2YM94_CIOSA</name>
<sequence>MKSPVAENGILGSGGNIDSTSPSCSQQGSPSNESEVTPKPMPIGTERAHHRRTNQSLPMTTVVGQSANIWNFADLTITPSKMGMEQLDGKYPNWSPVIQPGGPMEGTMTTTSTNKPQVTALAVEPPLKPPTNEPQQSNNPQVPVQLYYPPAPPVGYRGNRVQSSRFTGGVGTQPPIGSHLGGSGSVGVVGPQHSNQLQPIGSHLGGAGHMRSTPTYQHMHRSMQSNQMAQQQRYQIPFYLQADINRYGQNMQEINWQQQSLYQQSRHINPYEQHKEMAANSGLYNPNPVPSQFNTGLQNNEHGVIPSYPSDGGSYHIPHDGGYNRPDPYFENEYLLRGIPPPNTTDAWNQCRPQQNYQING</sequence>
<protein>
    <submittedName>
        <fullName evidence="2">Uncharacterized protein</fullName>
    </submittedName>
</protein>
<dbReference type="InParanoid" id="H2YM94"/>
<dbReference type="HOGENOM" id="CLU_768429_0_0_1"/>
<accession>H2YM94</accession>
<evidence type="ECO:0000313" key="3">
    <source>
        <dbReference type="Proteomes" id="UP000007875"/>
    </source>
</evidence>
<keyword evidence="3" id="KW-1185">Reference proteome</keyword>